<dbReference type="FunFam" id="1.25.40.840:FF:000003">
    <property type="entry name" value="Transcription regulator"/>
    <property type="match status" value="1"/>
</dbReference>
<dbReference type="InterPro" id="IPR032191">
    <property type="entry name" value="CNOT1_CAF1_bind"/>
</dbReference>
<dbReference type="Pfam" id="PF16415">
    <property type="entry name" value="CNOT1_CAF1_bind"/>
    <property type="match status" value="1"/>
</dbReference>
<dbReference type="Gene3D" id="1.25.40.180">
    <property type="match status" value="1"/>
</dbReference>
<accession>A0ABD3QPR8</accession>
<dbReference type="GO" id="GO:0030014">
    <property type="term" value="C:CCR4-NOT complex"/>
    <property type="evidence" value="ECO:0007669"/>
    <property type="project" value="UniProtKB-ARBA"/>
</dbReference>
<feature type="compositionally biased region" description="Low complexity" evidence="12">
    <location>
        <begin position="2651"/>
        <end position="2661"/>
    </location>
</feature>
<feature type="region of interest" description="Disordered" evidence="12">
    <location>
        <begin position="2302"/>
        <end position="2335"/>
    </location>
</feature>
<evidence type="ECO:0000256" key="1">
    <source>
        <dbReference type="ARBA" id="ARBA00004123"/>
    </source>
</evidence>
<feature type="compositionally biased region" description="Polar residues" evidence="12">
    <location>
        <begin position="2355"/>
        <end position="2365"/>
    </location>
</feature>
<evidence type="ECO:0000256" key="7">
    <source>
        <dbReference type="ARBA" id="ARBA00023015"/>
    </source>
</evidence>
<dbReference type="PROSITE" id="PS50180">
    <property type="entry name" value="GAE"/>
    <property type="match status" value="1"/>
</dbReference>
<dbReference type="Pfam" id="PF04054">
    <property type="entry name" value="Not1"/>
    <property type="match status" value="1"/>
</dbReference>
<organism evidence="14 15">
    <name type="scientific">Cyclotella cryptica</name>
    <dbReference type="NCBI Taxonomy" id="29204"/>
    <lineage>
        <taxon>Eukaryota</taxon>
        <taxon>Sar</taxon>
        <taxon>Stramenopiles</taxon>
        <taxon>Ochrophyta</taxon>
        <taxon>Bacillariophyta</taxon>
        <taxon>Coscinodiscophyceae</taxon>
        <taxon>Thalassiosirophycidae</taxon>
        <taxon>Stephanodiscales</taxon>
        <taxon>Stephanodiscaceae</taxon>
        <taxon>Cyclotella</taxon>
    </lineage>
</organism>
<keyword evidence="10" id="KW-0804">Transcription</keyword>
<evidence type="ECO:0000256" key="8">
    <source>
        <dbReference type="ARBA" id="ARBA00023034"/>
    </source>
</evidence>
<dbReference type="InterPro" id="IPR024557">
    <property type="entry name" value="CNOT1_dom_4"/>
</dbReference>
<feature type="region of interest" description="Disordered" evidence="12">
    <location>
        <begin position="2886"/>
        <end position="2918"/>
    </location>
</feature>
<sequence>MSLKLRDLIRQVRACKTAAEERAVIAKESAMIRTAIREEQEQYRHRNVAKLLFMHMLGYPTHFGQLECMKLIASPHFPEKRIGYLGMLLLLSEQADVLMLATNSLKNDLHSTNKFVTGLALCAIGNLATADMSRDLVPEVEKHLANSKPYLRKKACLAMARCLTKCPDMVEDFADRLVGLLNDKSHGVLITVVQLMTRVLVIDRREHLQDGDDHHHHHLGGGGDGYATTGGGGGDYVSPVRTAFLKLVPTLVKLLRNLLSMGYSPDHDVGGISDPFLQVQILTLLRLLGAHNVQASEEMNDVLAQVATNTETSKNAGNAILYECVQTIMAVESDDGLRVLAVNILGRFLLNRDNNIRYVALNTLARCIADQSSSGMRDDAVASSVESTEGNTNNNNSAASALQRHRTTVVDCLKDPDISIRQRALELIYHLVNHSNVEALTAELLNYLVLCPREHRSDICTRILRVVDKYSPDERWRVDTLITMLTIAGRECAPDVQSSTAVYISRSEEDLRAYSTHKLLKALRDDDGSQRGLLNVGIWCIGEYGDLLLREYSYNPPVVVEEGGSGEGGHVSFHALEPSEVVGIVESVMERRSCPTEVKQRALTCFAKLRERYADIADASTLDKLESLVKKHEASHSLELQLRSCEYGALLNAIKGVAEKRGNVTASVEDDIFGVGGGGGIESVSETVKAAAKEALARMPVVDIKLVQKKKEERSGAIIEGGMLDPLDGGTAPAAASGGDSLLDLEDIFGGGAPKQNGSSSLAVPAPAPAAAAQSDVDLLSDIFSAPAAPMPAPMAPVVGGFDIFSQPPPTAAPLGNNMFGGMPAAPPAPPMASPIMDPFAVPITPTPITPTPMQPQQATVPAPTTPSTITVPGFTHQGLTVEFECSKPDTWNKQNSLIVAKFINTTDAPLYGLHLQVAVPKYVIMEMKPPTSTTVPVTGGSNTKHVTQTISVTNTMLGTKNLMLKLKASFTSKGTKVEHLATCSGFPAELMPVIIPESSLFLAHPPTARHNRMPYLPSKKPLRPPLSTNVGPPPGHFTTTATALSHNTVHPLNNIILDIRQNDEYRGGRQQGSQQRQRQHEGEHAQGGRQTTAVGGVLFYQPSKQRYGEFLASNLTPTNLETTLLELDLSDDTPSARVGFVSYLLNIDRTEHQRQLRNKALKRLLDPPDFTFCTFLFHRLSPGEREWLTAQIVENTLDLRSEARIALSFATLTVSSQTENGEVVDYLVGELEQGDCKIEEHILQGVLFTLLNSPVFKTNPQLQQRVQQLSTKLLHNNNTKFITMSTVGLPDTSGSGVVQILNDLGPACTSTPATFRDALRLTTQKLPGGSSLTEGTVARLLHFFSAVASSPGSRQQALSGAFVGTLLNDNDWTKDSSPSLGDWNLEAVSQVLVADYSHLNWNAVARSLDFSEFKVRDARHVELLLALYRAASGNQMSLPLDAITVEWANRLGQLTLLENLLAMPSRVYAFAVDEEEEKDAAPVEGVNTNCPNPRGWASAKVLQRLLHLSDDKALHQKVREIFVVGLLSCPEIILCALVRLQLTVAASVASDQYSEEAKANASAAMGLKSELMRELIPLFFRPSAQHVVRNGPGALRRLWEISSNTVLSACIEAWRSTASESSQVRYNTVVHIIGVVRVLPSPETAIGTILNSNKDAEFSFTVAFVMADNDMLQLQPWLMDKMEKAGVNKAIVAVSLTLYLGKNFAQAAPRRTKPLISIENLATCLQFLLTLDKETLASTIPGAGSDPNTGKVATIGSSIKALADACLREHPNLTNSVSNQAALDAPTNNLSSTNQDDIEEMANSYFQKIYTSEQSAREVVEMLKRFKTSGSSRENDIFACMIHNLFDEYRFFSKYPEKELRITGILFGLLIKEQLVSSITLGIALRYVLEALRKPPSSSPQSGKMFRFGMFALEQFKERLHEWPQYCSHIVQIPHLRETYSQLVSEIEGEMGDTHSQASASTGPTAPTYDSSARTVESGDENKSNSAPAPSASSILGGEISVPRTQPSIVPNVGGLISGAVSGNISSSLALGVGTGGRSVGGGAPSKIEIPAPVIPSKDQKPKKAVFGPGLGRAVNAPAESSDSQNEAPPDALLDRVQFLINNLAMSNVEQKSHDLKEMLESKYFGWLGNYLVVKRISTQPNFHSLYLSFLDNLGDYGKGLVEAILSSVYINVGKLLRSQKITTSTSERSLLKNLGSWLGQITLARNRPILQIMLDCKELLFQGYETGMLIAVTPFVAKILEGAKNSTVFCPPNPWLMGLLSVFRSLYNVDDLKMNIKFEVEVLCKNLGLKLEDIPMRNSDLSKRIPPVKEKNPDFNLKSQQSGTLAGAAPTPSKAAGQGMALAAANSMLASPDNKSSAASTGGDTVKSDAVSDSGSQNEQQTVIPNLAAYVNVNPNLTQLFHQIQGGPLASSVTSEVLKRSVPIAVDRAIREIIQPVVERSVSIACITTKAIVTKDFAMESDENKMRKAAQLMVANLAGSLALVTCREPLHTSISSHLRQLLTAVINNVPGSSSGQVQLSEPEQNAMDQCVAICSTENLELGCMLIEKAATEKAVRDMDEALTPALSMRKKHREQTGQPYYDMSIFHNEGQRYPKALPEPLRPKPGGLHPGQLLVYDAFQRIPRQPAPSAQPENQVSSETDPSGAVQIGEESGTSAASSGQLNLNAISAISMKLDSSVTTLLNTAGHRAQEISLAMIPPDHEIKQLIAAIPRVVTPSDDSRSLSSTETDAILSFSQGIFKRLYEVNLSERLRLEALVALLEMLNKICPQLGRDMGTWATYAPTKTDQQRKLHRTVLLLLVRSELIAIENLDVYLARNADEGRDVVWLEFLFLFVRTAVSENIAPASKMPRMIGVIQSIAEDRAPVKPEANQTFHKAASRLLDELRGGTDSAESRRLASGDAKSKTGFSQQSYEESSSMSPVSLKQLIDAPLAIAKASQNFANSDPPNAKPLVTDILVNWLRIQNDAVSNDKILAQFLQRLQQQFGVGLNDDQTERFLRLSTEVVIESCVKNAAADPGKILNYNAIDGSAKLLSYLVRYMNGGGPAEQVTQQRLTFLNKVLGVITRSLVTNYEKSEHDPNVVWDQRPWFRLLLDLVYELNLPNPALDPIKSGIVNIFGSAFHVIQPLVVPGFSFAWLELISHRMFLSNLLLLKEQKGWGMMHQLMIDLLLFLEPHLRKVELTEATKKYYDGALRVILMLVHDFPTFLAAYHLSFCNVIPDNCVQLRNLVLSAIPKGIPLHDPISRNFKIDRLPEIAQSPLVLSNVVGPLTGFKAELDGYLRNQQPADFLGKMIPLLRKEGKDELDAPKVNSLVLYVGMQGLVRLQNNQIASSLGHTPEMEVFQKLMECDDHARYISLNAIANQLRYPSSHTHYFSCVMLFLFNETQDDGVKEQVTRVLLERLITQRPHPWGLLITFIELIKNQKYQFWSHPFTRCASEIEKVFENVARSCMLPNGVRITSGEGDAPQ</sequence>
<keyword evidence="4" id="KW-0813">Transport</keyword>
<comment type="caution">
    <text evidence="14">The sequence shown here is derived from an EMBL/GenBank/DDBJ whole genome shotgun (WGS) entry which is preliminary data.</text>
</comment>
<feature type="compositionally biased region" description="Basic and acidic residues" evidence="12">
    <location>
        <begin position="2302"/>
        <end position="2315"/>
    </location>
</feature>
<dbReference type="Gene3D" id="2.60.40.1230">
    <property type="match status" value="1"/>
</dbReference>
<dbReference type="Pfam" id="PF25097">
    <property type="entry name" value="ARM_Cnot1"/>
    <property type="match status" value="1"/>
</dbReference>
<feature type="region of interest" description="Disordered" evidence="12">
    <location>
        <begin position="1067"/>
        <end position="1092"/>
    </location>
</feature>
<dbReference type="InterPro" id="IPR011989">
    <property type="entry name" value="ARM-like"/>
</dbReference>
<evidence type="ECO:0000256" key="10">
    <source>
        <dbReference type="ARBA" id="ARBA00023163"/>
    </source>
</evidence>
<evidence type="ECO:0000256" key="3">
    <source>
        <dbReference type="ARBA" id="ARBA00004555"/>
    </source>
</evidence>
<evidence type="ECO:0000256" key="5">
    <source>
        <dbReference type="ARBA" id="ARBA00022491"/>
    </source>
</evidence>
<feature type="compositionally biased region" description="Polar residues" evidence="12">
    <location>
        <begin position="1955"/>
        <end position="1976"/>
    </location>
</feature>
<dbReference type="FunFam" id="1.25.40.180:FF:000012">
    <property type="entry name" value="Ccr4-Not transcription complex subunit"/>
    <property type="match status" value="1"/>
</dbReference>
<dbReference type="Gene3D" id="1.25.40.840">
    <property type="entry name" value="CCR4-NOT transcription complex subunit 1 TTP binding domain"/>
    <property type="match status" value="1"/>
</dbReference>
<feature type="region of interest" description="Disordered" evidence="12">
    <location>
        <begin position="379"/>
        <end position="402"/>
    </location>
</feature>
<dbReference type="GO" id="GO:0000289">
    <property type="term" value="P:nuclear-transcribed mRNA poly(A) tail shortening"/>
    <property type="evidence" value="ECO:0007669"/>
    <property type="project" value="UniProtKB-ARBA"/>
</dbReference>
<keyword evidence="11" id="KW-0539">Nucleus</keyword>
<feature type="region of interest" description="Disordered" evidence="12">
    <location>
        <begin position="2354"/>
        <end position="2381"/>
    </location>
</feature>
<keyword evidence="7" id="KW-0805">Transcription regulation</keyword>
<keyword evidence="15" id="KW-1185">Reference proteome</keyword>
<dbReference type="CDD" id="cd20710">
    <property type="entry name" value="NOT1_connector"/>
    <property type="match status" value="1"/>
</dbReference>
<dbReference type="InterPro" id="IPR013041">
    <property type="entry name" value="Clathrin_app_Ig-like_sf"/>
</dbReference>
<evidence type="ECO:0000256" key="6">
    <source>
        <dbReference type="ARBA" id="ARBA00022927"/>
    </source>
</evidence>
<keyword evidence="8" id="KW-0333">Golgi apparatus</keyword>
<evidence type="ECO:0000259" key="13">
    <source>
        <dbReference type="PROSITE" id="PS50180"/>
    </source>
</evidence>
<dbReference type="GO" id="GO:0015031">
    <property type="term" value="P:protein transport"/>
    <property type="evidence" value="ECO:0007669"/>
    <property type="project" value="UniProtKB-KW"/>
</dbReference>
<evidence type="ECO:0000256" key="4">
    <source>
        <dbReference type="ARBA" id="ARBA00022448"/>
    </source>
</evidence>
<dbReference type="PANTHER" id="PTHR13162:SF8">
    <property type="entry name" value="CCR4-NOT TRANSCRIPTION COMPLEX SUBUNIT 1"/>
    <property type="match status" value="1"/>
</dbReference>
<dbReference type="InterPro" id="IPR008152">
    <property type="entry name" value="Clathrin_a/b/g-adaptin_app_Ig"/>
</dbReference>
<reference evidence="14 15" key="1">
    <citation type="journal article" date="2020" name="G3 (Bethesda)">
        <title>Improved Reference Genome for Cyclotella cryptica CCMP332, a Model for Cell Wall Morphogenesis, Salinity Adaptation, and Lipid Production in Diatoms (Bacillariophyta).</title>
        <authorList>
            <person name="Roberts W.R."/>
            <person name="Downey K.M."/>
            <person name="Ruck E.C."/>
            <person name="Traller J.C."/>
            <person name="Alverson A.J."/>
        </authorList>
    </citation>
    <scope>NUCLEOTIDE SEQUENCE [LARGE SCALE GENOMIC DNA]</scope>
    <source>
        <strain evidence="14 15">CCMP332</strain>
    </source>
</reference>
<name>A0ABD3QPR8_9STRA</name>
<dbReference type="Gene3D" id="1.25.40.800">
    <property type="match status" value="1"/>
</dbReference>
<proteinExistence type="predicted"/>
<dbReference type="Proteomes" id="UP001516023">
    <property type="component" value="Unassembled WGS sequence"/>
</dbReference>
<dbReference type="PANTHER" id="PTHR13162">
    <property type="entry name" value="CCR4-NOT TRANSCRIPTION COMPLEX"/>
    <property type="match status" value="1"/>
</dbReference>
<dbReference type="Gene3D" id="1.25.40.790">
    <property type="match status" value="1"/>
</dbReference>
<evidence type="ECO:0000256" key="9">
    <source>
        <dbReference type="ARBA" id="ARBA00023136"/>
    </source>
</evidence>
<feature type="compositionally biased region" description="Basic and acidic residues" evidence="12">
    <location>
        <begin position="2886"/>
        <end position="2905"/>
    </location>
</feature>
<gene>
    <name evidence="14" type="ORF">HJC23_001761</name>
</gene>
<dbReference type="InterPro" id="IPR008153">
    <property type="entry name" value="GAE_dom"/>
</dbReference>
<feature type="region of interest" description="Disordered" evidence="12">
    <location>
        <begin position="2627"/>
        <end position="2661"/>
    </location>
</feature>
<feature type="compositionally biased region" description="Low complexity" evidence="12">
    <location>
        <begin position="383"/>
        <end position="401"/>
    </location>
</feature>
<dbReference type="InterPro" id="IPR002553">
    <property type="entry name" value="Clathrin/coatomer_adapt-like_N"/>
</dbReference>
<feature type="compositionally biased region" description="Polar residues" evidence="12">
    <location>
        <begin position="2633"/>
        <end position="2643"/>
    </location>
</feature>
<dbReference type="EMBL" id="JABMIG020000021">
    <property type="protein sequence ID" value="KAL3802217.1"/>
    <property type="molecule type" value="Genomic_DNA"/>
</dbReference>
<protein>
    <recommendedName>
        <fullName evidence="13">GAE domain-containing protein</fullName>
    </recommendedName>
</protein>
<dbReference type="SUPFAM" id="SSF48371">
    <property type="entry name" value="ARM repeat"/>
    <property type="match status" value="1"/>
</dbReference>
<dbReference type="GO" id="GO:0005634">
    <property type="term" value="C:nucleus"/>
    <property type="evidence" value="ECO:0007669"/>
    <property type="project" value="UniProtKB-SubCell"/>
</dbReference>
<evidence type="ECO:0000256" key="11">
    <source>
        <dbReference type="ARBA" id="ARBA00023242"/>
    </source>
</evidence>
<dbReference type="InterPro" id="IPR007196">
    <property type="entry name" value="CCR4-Not_Not1_C"/>
</dbReference>
<dbReference type="InterPro" id="IPR016024">
    <property type="entry name" value="ARM-type_fold"/>
</dbReference>
<dbReference type="GO" id="GO:0005794">
    <property type="term" value="C:Golgi apparatus"/>
    <property type="evidence" value="ECO:0007669"/>
    <property type="project" value="UniProtKB-SubCell"/>
</dbReference>
<feature type="region of interest" description="Disordered" evidence="12">
    <location>
        <begin position="1951"/>
        <end position="2000"/>
    </location>
</feature>
<evidence type="ECO:0000313" key="15">
    <source>
        <dbReference type="Proteomes" id="UP001516023"/>
    </source>
</evidence>
<dbReference type="InterPro" id="IPR038535">
    <property type="entry name" value="CNOT1_TTP_bind_sf"/>
</dbReference>
<feature type="compositionally biased region" description="Low complexity" evidence="12">
    <location>
        <begin position="1985"/>
        <end position="1995"/>
    </location>
</feature>
<dbReference type="InterPro" id="IPR032193">
    <property type="entry name" value="CNOT1_TTP_bind"/>
</dbReference>
<feature type="region of interest" description="Disordered" evidence="12">
    <location>
        <begin position="2071"/>
        <end position="2090"/>
    </location>
</feature>
<dbReference type="Pfam" id="PF16417">
    <property type="entry name" value="CNOT1_TTP_bind"/>
    <property type="match status" value="1"/>
</dbReference>
<keyword evidence="5" id="KW-0678">Repressor</keyword>
<keyword evidence="9" id="KW-0472">Membrane</keyword>
<feature type="domain" description="GAE" evidence="13">
    <location>
        <begin position="867"/>
        <end position="988"/>
    </location>
</feature>
<dbReference type="SUPFAM" id="SSF49348">
    <property type="entry name" value="Clathrin adaptor appendage domain"/>
    <property type="match status" value="1"/>
</dbReference>
<dbReference type="Pfam" id="PF12842">
    <property type="entry name" value="DUF3819"/>
    <property type="match status" value="1"/>
</dbReference>
<evidence type="ECO:0000256" key="12">
    <source>
        <dbReference type="SAM" id="MobiDB-lite"/>
    </source>
</evidence>
<comment type="subcellular location">
    <subcellularLocation>
        <location evidence="2">Endomembrane system</location>
    </subcellularLocation>
    <subcellularLocation>
        <location evidence="3">Golgi apparatus</location>
    </subcellularLocation>
    <subcellularLocation>
        <location evidence="1">Nucleus</location>
    </subcellularLocation>
</comment>
<dbReference type="Gene3D" id="1.25.10.10">
    <property type="entry name" value="Leucine-rich Repeat Variant"/>
    <property type="match status" value="1"/>
</dbReference>
<dbReference type="Pfam" id="PF01602">
    <property type="entry name" value="Adaptin_N"/>
    <property type="match status" value="2"/>
</dbReference>
<dbReference type="InterPro" id="IPR040398">
    <property type="entry name" value="Not1"/>
</dbReference>
<dbReference type="InterPro" id="IPR055454">
    <property type="entry name" value="CNOT1-like_NOT1_connector"/>
</dbReference>
<evidence type="ECO:0000256" key="2">
    <source>
        <dbReference type="ARBA" id="ARBA00004308"/>
    </source>
</evidence>
<dbReference type="SMART" id="SM00809">
    <property type="entry name" value="Alpha_adaptinC2"/>
    <property type="match status" value="1"/>
</dbReference>
<dbReference type="Pfam" id="PF02883">
    <property type="entry name" value="Alpha_adaptinC2"/>
    <property type="match status" value="1"/>
</dbReference>
<keyword evidence="6" id="KW-0653">Protein transport</keyword>
<evidence type="ECO:0000313" key="14">
    <source>
        <dbReference type="EMBL" id="KAL3802217.1"/>
    </source>
</evidence>